<gene>
    <name evidence="6" type="ORF">MNAN1_001956</name>
</gene>
<dbReference type="Pfam" id="PF01869">
    <property type="entry name" value="BcrAD_BadFG"/>
    <property type="match status" value="1"/>
</dbReference>
<dbReference type="InterPro" id="IPR002731">
    <property type="entry name" value="ATPase_BadF"/>
</dbReference>
<protein>
    <recommendedName>
        <fullName evidence="3">N-acetyl-D-glucosamine kinase</fullName>
        <ecNumber evidence="2">2.7.1.59</ecNumber>
    </recommendedName>
    <alternativeName>
        <fullName evidence="4">GlcNAc kinase</fullName>
    </alternativeName>
</protein>
<dbReference type="EC" id="2.7.1.59" evidence="2"/>
<dbReference type="GO" id="GO:0045127">
    <property type="term" value="F:N-acetylglucosamine kinase activity"/>
    <property type="evidence" value="ECO:0007669"/>
    <property type="project" value="UniProtKB-EC"/>
</dbReference>
<dbReference type="Proteomes" id="UP001213623">
    <property type="component" value="Chromosome 3"/>
</dbReference>
<dbReference type="CDD" id="cd24007">
    <property type="entry name" value="ASKHA_NBD_eukNAGK-like"/>
    <property type="match status" value="1"/>
</dbReference>
<dbReference type="Gene3D" id="3.30.420.40">
    <property type="match status" value="2"/>
</dbReference>
<name>A0AAF0EI57_9BASI</name>
<dbReference type="EMBL" id="CP119894">
    <property type="protein sequence ID" value="WFD26967.1"/>
    <property type="molecule type" value="Genomic_DNA"/>
</dbReference>
<evidence type="ECO:0000256" key="1">
    <source>
        <dbReference type="ARBA" id="ARBA00006198"/>
    </source>
</evidence>
<dbReference type="PANTHER" id="PTHR43190:SF3">
    <property type="entry name" value="N-ACETYL-D-GLUCOSAMINE KINASE"/>
    <property type="match status" value="1"/>
</dbReference>
<keyword evidence="7" id="KW-1185">Reference proteome</keyword>
<sequence>MYLAVDAGGSHTRATLVDGAGRVRGRGETGPANWAVQGADVWIEAIRASVVGVCASLGGLRPDDAHVWVGAAGLPACGQDEAARALLTQLFRGAHLRVTNDAVLLHRSSQRRCIVAIAGTGSVVLLIHADGTVERQWGGLGWLLGDEGSAFSLGRAAVRAILEAPSAAHPLRARVVQALSCPPHTDLATHIYAAPDPRTLLASLAPCVTAAAAAGEQDALALVQEEAAHLASHMARAAAAVHPDKADVRLGGALMQVPCFQQALFAHLARLGVSMASVEVVAEPSEYAAQTLRLLSA</sequence>
<evidence type="ECO:0000256" key="3">
    <source>
        <dbReference type="ARBA" id="ARBA00014974"/>
    </source>
</evidence>
<evidence type="ECO:0000256" key="4">
    <source>
        <dbReference type="ARBA" id="ARBA00031123"/>
    </source>
</evidence>
<organism evidence="6 7">
    <name type="scientific">Malassezia nana</name>
    <dbReference type="NCBI Taxonomy" id="180528"/>
    <lineage>
        <taxon>Eukaryota</taxon>
        <taxon>Fungi</taxon>
        <taxon>Dikarya</taxon>
        <taxon>Basidiomycota</taxon>
        <taxon>Ustilaginomycotina</taxon>
        <taxon>Malasseziomycetes</taxon>
        <taxon>Malasseziales</taxon>
        <taxon>Malasseziaceae</taxon>
        <taxon>Malassezia</taxon>
    </lineage>
</organism>
<evidence type="ECO:0000313" key="7">
    <source>
        <dbReference type="Proteomes" id="UP001213623"/>
    </source>
</evidence>
<evidence type="ECO:0000259" key="5">
    <source>
        <dbReference type="Pfam" id="PF01869"/>
    </source>
</evidence>
<dbReference type="AlphaFoldDB" id="A0AAF0EI57"/>
<dbReference type="InterPro" id="IPR043129">
    <property type="entry name" value="ATPase_NBD"/>
</dbReference>
<dbReference type="InterPro" id="IPR052519">
    <property type="entry name" value="Euk-type_GlcNAc_Kinase"/>
</dbReference>
<evidence type="ECO:0000256" key="2">
    <source>
        <dbReference type="ARBA" id="ARBA00012122"/>
    </source>
</evidence>
<proteinExistence type="inferred from homology"/>
<accession>A0AAF0EI57</accession>
<dbReference type="SUPFAM" id="SSF53067">
    <property type="entry name" value="Actin-like ATPase domain"/>
    <property type="match status" value="2"/>
</dbReference>
<reference evidence="6" key="1">
    <citation type="submission" date="2023-03" db="EMBL/GenBank/DDBJ databases">
        <title>Mating type loci evolution in Malassezia.</title>
        <authorList>
            <person name="Coelho M.A."/>
        </authorList>
    </citation>
    <scope>NUCLEOTIDE SEQUENCE</scope>
    <source>
        <strain evidence="6">CBS 9557</strain>
    </source>
</reference>
<dbReference type="PANTHER" id="PTHR43190">
    <property type="entry name" value="N-ACETYL-D-GLUCOSAMINE KINASE"/>
    <property type="match status" value="1"/>
</dbReference>
<comment type="similarity">
    <text evidence="1">Belongs to the eukaryotic-type N-acetylglucosamine kinase family.</text>
</comment>
<evidence type="ECO:0000313" key="6">
    <source>
        <dbReference type="EMBL" id="WFD26967.1"/>
    </source>
</evidence>
<feature type="domain" description="ATPase BadF/BadG/BcrA/BcrD type" evidence="5">
    <location>
        <begin position="5"/>
        <end position="255"/>
    </location>
</feature>